<feature type="compositionally biased region" description="Basic and acidic residues" evidence="1">
    <location>
        <begin position="54"/>
        <end position="65"/>
    </location>
</feature>
<dbReference type="Proteomes" id="UP000183809">
    <property type="component" value="Unassembled WGS sequence"/>
</dbReference>
<feature type="compositionally biased region" description="Polar residues" evidence="1">
    <location>
        <begin position="125"/>
        <end position="134"/>
    </location>
</feature>
<feature type="compositionally biased region" description="Polar residues" evidence="1">
    <location>
        <begin position="33"/>
        <end position="53"/>
    </location>
</feature>
<feature type="compositionally biased region" description="Low complexity" evidence="1">
    <location>
        <begin position="17"/>
        <end position="32"/>
    </location>
</feature>
<organism evidence="2 3">
    <name type="scientific">Diplodia corticola</name>
    <dbReference type="NCBI Taxonomy" id="236234"/>
    <lineage>
        <taxon>Eukaryota</taxon>
        <taxon>Fungi</taxon>
        <taxon>Dikarya</taxon>
        <taxon>Ascomycota</taxon>
        <taxon>Pezizomycotina</taxon>
        <taxon>Dothideomycetes</taxon>
        <taxon>Dothideomycetes incertae sedis</taxon>
        <taxon>Botryosphaeriales</taxon>
        <taxon>Botryosphaeriaceae</taxon>
        <taxon>Diplodia</taxon>
    </lineage>
</organism>
<protein>
    <submittedName>
        <fullName evidence="2">Nardilysin isoform 2</fullName>
    </submittedName>
</protein>
<sequence length="420" mass="47600">MVELRSGKRVSVQDNVQAGGSRAGNNNSGQQSTATQRNAQARSGTAHSNSSEITSKELEGCHNEPSEPQSDASSEWEDVDTEDEDRPGSKITSKEPEGYHTEPSEPQSDGSEWEDIDTEDKKRPSTNAFSTSAMESAIAEIRGGRAGKTDRPSTPPPQFPPRRPLPPDAPSTTPLDRRPSPGRIVNAREANELGAAPVPSRGDPAEWPNVRDADYSNLSDIRWSPTRGAVREGRARRVDAPPRRIGRRKNPAYERWEEERPLRDEDYLFHCIYLCVARGPREMPPTWDRAGYRLDWRKCEQWIRPTGKPVNRSWWQEEMVMMEREAVEERAMEIFFEPGAAPSKDEVSPVHWWLWEDRVSKDLGVPFHEVGLEEFEEWERRGFQKAKAGEYMKYSNEQMERVSNLASGSALRKGGCRTKI</sequence>
<proteinExistence type="predicted"/>
<dbReference type="OrthoDB" id="197676at2759"/>
<feature type="compositionally biased region" description="Pro residues" evidence="1">
    <location>
        <begin position="153"/>
        <end position="169"/>
    </location>
</feature>
<feature type="region of interest" description="Disordered" evidence="1">
    <location>
        <begin position="1"/>
        <end position="210"/>
    </location>
</feature>
<dbReference type="EMBL" id="MNUE01000004">
    <property type="protein sequence ID" value="OJD38773.1"/>
    <property type="molecule type" value="Genomic_DNA"/>
</dbReference>
<gene>
    <name evidence="2" type="ORF">BKCO1_4000142</name>
</gene>
<comment type="caution">
    <text evidence="2">The sequence shown here is derived from an EMBL/GenBank/DDBJ whole genome shotgun (WGS) entry which is preliminary data.</text>
</comment>
<evidence type="ECO:0000256" key="1">
    <source>
        <dbReference type="SAM" id="MobiDB-lite"/>
    </source>
</evidence>
<feature type="compositionally biased region" description="Basic and acidic residues" evidence="1">
    <location>
        <begin position="86"/>
        <end position="103"/>
    </location>
</feature>
<accession>A0A1J9SGR4</accession>
<name>A0A1J9SGR4_9PEZI</name>
<dbReference type="RefSeq" id="XP_020134384.1">
    <property type="nucleotide sequence ID" value="XM_020275563.1"/>
</dbReference>
<reference evidence="2 3" key="1">
    <citation type="submission" date="2016-10" db="EMBL/GenBank/DDBJ databases">
        <title>Proteomics and genomics reveal pathogen-plant mechanisms compatible with a hemibiotrophic lifestyle of Diplodia corticola.</title>
        <authorList>
            <person name="Fernandes I."/>
            <person name="De Jonge R."/>
            <person name="Van De Peer Y."/>
            <person name="Devreese B."/>
            <person name="Alves A."/>
            <person name="Esteves A.C."/>
        </authorList>
    </citation>
    <scope>NUCLEOTIDE SEQUENCE [LARGE SCALE GENOMIC DNA]</scope>
    <source>
        <strain evidence="2 3">CBS 112549</strain>
    </source>
</reference>
<dbReference type="STRING" id="236234.A0A1J9SGR4"/>
<feature type="compositionally biased region" description="Acidic residues" evidence="1">
    <location>
        <begin position="74"/>
        <end position="85"/>
    </location>
</feature>
<evidence type="ECO:0000313" key="2">
    <source>
        <dbReference type="EMBL" id="OJD38773.1"/>
    </source>
</evidence>
<keyword evidence="3" id="KW-1185">Reference proteome</keyword>
<dbReference type="GeneID" id="31015824"/>
<evidence type="ECO:0000313" key="3">
    <source>
        <dbReference type="Proteomes" id="UP000183809"/>
    </source>
</evidence>
<dbReference type="AlphaFoldDB" id="A0A1J9SGR4"/>